<evidence type="ECO:0000313" key="1">
    <source>
        <dbReference type="EMBL" id="GAA3226436.1"/>
    </source>
</evidence>
<accession>A0ABP6QGP4</accession>
<dbReference type="Proteomes" id="UP001501237">
    <property type="component" value="Unassembled WGS sequence"/>
</dbReference>
<proteinExistence type="predicted"/>
<organism evidence="1 2">
    <name type="scientific">Actinocorallia longicatena</name>
    <dbReference type="NCBI Taxonomy" id="111803"/>
    <lineage>
        <taxon>Bacteria</taxon>
        <taxon>Bacillati</taxon>
        <taxon>Actinomycetota</taxon>
        <taxon>Actinomycetes</taxon>
        <taxon>Streptosporangiales</taxon>
        <taxon>Thermomonosporaceae</taxon>
        <taxon>Actinocorallia</taxon>
    </lineage>
</organism>
<comment type="caution">
    <text evidence="1">The sequence shown here is derived from an EMBL/GenBank/DDBJ whole genome shotgun (WGS) entry which is preliminary data.</text>
</comment>
<evidence type="ECO:0000313" key="2">
    <source>
        <dbReference type="Proteomes" id="UP001501237"/>
    </source>
</evidence>
<keyword evidence="2" id="KW-1185">Reference proteome</keyword>
<protein>
    <submittedName>
        <fullName evidence="1">Uncharacterized protein</fullName>
    </submittedName>
</protein>
<name>A0ABP6QGP4_9ACTN</name>
<gene>
    <name evidence="1" type="ORF">GCM10010468_54700</name>
</gene>
<dbReference type="EMBL" id="BAAAUV010000016">
    <property type="protein sequence ID" value="GAA3226436.1"/>
    <property type="molecule type" value="Genomic_DNA"/>
</dbReference>
<reference evidence="2" key="1">
    <citation type="journal article" date="2019" name="Int. J. Syst. Evol. Microbiol.">
        <title>The Global Catalogue of Microorganisms (GCM) 10K type strain sequencing project: providing services to taxonomists for standard genome sequencing and annotation.</title>
        <authorList>
            <consortium name="The Broad Institute Genomics Platform"/>
            <consortium name="The Broad Institute Genome Sequencing Center for Infectious Disease"/>
            <person name="Wu L."/>
            <person name="Ma J."/>
        </authorList>
    </citation>
    <scope>NUCLEOTIDE SEQUENCE [LARGE SCALE GENOMIC DNA]</scope>
    <source>
        <strain evidence="2">JCM 9377</strain>
    </source>
</reference>
<sequence length="106" mass="10779">MLVLGSAEIFTLRPWAVKPPFFSAISGRLGGAAGMSAIRTGPSSFVPPSPEQPAVAVRASAAAAASAVSRVDRCGRKVVGIMIRLSRGEGVVEGCQGTGRAAVTLR</sequence>